<feature type="domain" description="Glycosyltransferase 2-like" evidence="2">
    <location>
        <begin position="42"/>
        <end position="167"/>
    </location>
</feature>
<evidence type="ECO:0000313" key="4">
    <source>
        <dbReference type="Proteomes" id="UP000278983"/>
    </source>
</evidence>
<evidence type="ECO:0000256" key="1">
    <source>
        <dbReference type="SAM" id="Phobius"/>
    </source>
</evidence>
<dbReference type="Gene3D" id="3.90.550.10">
    <property type="entry name" value="Spore Coat Polysaccharide Biosynthesis Protein SpsA, Chain A"/>
    <property type="match status" value="1"/>
</dbReference>
<dbReference type="OrthoDB" id="9800276at2"/>
<dbReference type="InterPro" id="IPR050834">
    <property type="entry name" value="Glycosyltransf_2"/>
</dbReference>
<dbReference type="SUPFAM" id="SSF53448">
    <property type="entry name" value="Nucleotide-diphospho-sugar transferases"/>
    <property type="match status" value="1"/>
</dbReference>
<dbReference type="InterPro" id="IPR029044">
    <property type="entry name" value="Nucleotide-diphossugar_trans"/>
</dbReference>
<feature type="transmembrane region" description="Helical" evidence="1">
    <location>
        <begin position="6"/>
        <end position="24"/>
    </location>
</feature>
<evidence type="ECO:0000313" key="3">
    <source>
        <dbReference type="EMBL" id="RUL58730.1"/>
    </source>
</evidence>
<accession>A0A432LJK2</accession>
<protein>
    <submittedName>
        <fullName evidence="3">Glycosyltransferase</fullName>
    </submittedName>
</protein>
<keyword evidence="1" id="KW-1133">Transmembrane helix</keyword>
<dbReference type="AlphaFoldDB" id="A0A432LJK2"/>
<keyword evidence="4" id="KW-1185">Reference proteome</keyword>
<dbReference type="EMBL" id="RYYU01000001">
    <property type="protein sequence ID" value="RUL58730.1"/>
    <property type="molecule type" value="Genomic_DNA"/>
</dbReference>
<dbReference type="PANTHER" id="PTHR43685:SF2">
    <property type="entry name" value="GLYCOSYLTRANSFERASE 2-LIKE DOMAIN-CONTAINING PROTEIN"/>
    <property type="match status" value="1"/>
</dbReference>
<dbReference type="PANTHER" id="PTHR43685">
    <property type="entry name" value="GLYCOSYLTRANSFERASE"/>
    <property type="match status" value="1"/>
</dbReference>
<gene>
    <name evidence="3" type="ORF">EHV08_02390</name>
</gene>
<dbReference type="Proteomes" id="UP000278983">
    <property type="component" value="Unassembled WGS sequence"/>
</dbReference>
<reference evidence="3 4" key="1">
    <citation type="submission" date="2018-12" db="EMBL/GenBank/DDBJ databases">
        <title>Genome sequencing of Prevotella sp. KCOM 3155 (= JS262).</title>
        <authorList>
            <person name="Kook J.-K."/>
            <person name="Park S.-N."/>
            <person name="Lim Y.K."/>
        </authorList>
    </citation>
    <scope>NUCLEOTIDE SEQUENCE [LARGE SCALE GENOMIC DNA]</scope>
    <source>
        <strain evidence="3 4">KCOM 3155</strain>
    </source>
</reference>
<evidence type="ECO:0000259" key="2">
    <source>
        <dbReference type="Pfam" id="PF00535"/>
    </source>
</evidence>
<proteinExistence type="predicted"/>
<dbReference type="Pfam" id="PF00535">
    <property type="entry name" value="Glycos_transf_2"/>
    <property type="match status" value="1"/>
</dbReference>
<sequence>MLHTIIILTLAVVAIASPIVSVYMRRQRFTAPDKDCDKKPVSVIITLHENAKEIERNLPIFLEQDYPEGFEIIVVVAKSEDNTEDVLKRFERHKRLYTTFIPDSSRYISRRKLAMTLGVKAAHNPWLIFTDITCRPTSDQWIKTMAECMTEGHNIVIGPTIFDDPPPYPTVSSVCTMTFRMLMKQYLALHTVLKQRT</sequence>
<dbReference type="InterPro" id="IPR001173">
    <property type="entry name" value="Glyco_trans_2-like"/>
</dbReference>
<keyword evidence="3" id="KW-0808">Transferase</keyword>
<organism evidence="3 4">
    <name type="scientific">Prevotella koreensis</name>
    <dbReference type="NCBI Taxonomy" id="2490854"/>
    <lineage>
        <taxon>Bacteria</taxon>
        <taxon>Pseudomonadati</taxon>
        <taxon>Bacteroidota</taxon>
        <taxon>Bacteroidia</taxon>
        <taxon>Bacteroidales</taxon>
        <taxon>Prevotellaceae</taxon>
        <taxon>Prevotella</taxon>
    </lineage>
</organism>
<keyword evidence="1" id="KW-0812">Transmembrane</keyword>
<keyword evidence="1" id="KW-0472">Membrane</keyword>
<name>A0A432LJK2_9BACT</name>
<dbReference type="GO" id="GO:0016740">
    <property type="term" value="F:transferase activity"/>
    <property type="evidence" value="ECO:0007669"/>
    <property type="project" value="UniProtKB-KW"/>
</dbReference>
<comment type="caution">
    <text evidence="3">The sequence shown here is derived from an EMBL/GenBank/DDBJ whole genome shotgun (WGS) entry which is preliminary data.</text>
</comment>
<dbReference type="RefSeq" id="WP_126677826.1">
    <property type="nucleotide sequence ID" value="NZ_RYYU01000001.1"/>
</dbReference>